<comment type="caution">
    <text evidence="1">The sequence shown here is derived from an EMBL/GenBank/DDBJ whole genome shotgun (WGS) entry which is preliminary data.</text>
</comment>
<evidence type="ECO:0000313" key="1">
    <source>
        <dbReference type="EMBL" id="REL28364.1"/>
    </source>
</evidence>
<sequence>MNKHLDSYYKMVKKGNILLVEVQRLTGEQTIEQYHQDMIDLTLEMKHQPWASLVVYRGNGVFTPEIESHIVDITKFRAKNNMVANATVLLENAHADIQQMQLRRIYSSCSMPFFVFSNIDSAETWLTDFLKQQPQAM</sequence>
<dbReference type="RefSeq" id="WP_116009401.1">
    <property type="nucleotide sequence ID" value="NZ_QUOU01000001.1"/>
</dbReference>
<gene>
    <name evidence="1" type="ORF">DXX93_18540</name>
</gene>
<accession>A0A3E0TV87</accession>
<dbReference type="AlphaFoldDB" id="A0A3E0TV87"/>
<organism evidence="1 2">
    <name type="scientific">Thalassotalea euphylliae</name>
    <dbReference type="NCBI Taxonomy" id="1655234"/>
    <lineage>
        <taxon>Bacteria</taxon>
        <taxon>Pseudomonadati</taxon>
        <taxon>Pseudomonadota</taxon>
        <taxon>Gammaproteobacteria</taxon>
        <taxon>Alteromonadales</taxon>
        <taxon>Colwelliaceae</taxon>
        <taxon>Thalassotalea</taxon>
    </lineage>
</organism>
<dbReference type="OrthoDB" id="6335299at2"/>
<proteinExistence type="predicted"/>
<name>A0A3E0TV87_9GAMM</name>
<dbReference type="Proteomes" id="UP000256478">
    <property type="component" value="Unassembled WGS sequence"/>
</dbReference>
<reference evidence="1 2" key="1">
    <citation type="submission" date="2018-08" db="EMBL/GenBank/DDBJ databases">
        <title>Thalassotalea euphylliae genome.</title>
        <authorList>
            <person name="Summers S."/>
            <person name="Rice S.A."/>
            <person name="Freckelton M.L."/>
            <person name="Nedved B.T."/>
            <person name="Hadfield M.G."/>
        </authorList>
    </citation>
    <scope>NUCLEOTIDE SEQUENCE [LARGE SCALE GENOMIC DNA]</scope>
    <source>
        <strain evidence="1 2">H1</strain>
    </source>
</reference>
<protein>
    <recommendedName>
        <fullName evidence="3">STAS/SEC14 domain-containing protein</fullName>
    </recommendedName>
</protein>
<evidence type="ECO:0008006" key="3">
    <source>
        <dbReference type="Google" id="ProtNLM"/>
    </source>
</evidence>
<evidence type="ECO:0000313" key="2">
    <source>
        <dbReference type="Proteomes" id="UP000256478"/>
    </source>
</evidence>
<dbReference type="EMBL" id="QUOU01000001">
    <property type="protein sequence ID" value="REL28364.1"/>
    <property type="molecule type" value="Genomic_DNA"/>
</dbReference>